<evidence type="ECO:0000259" key="10">
    <source>
        <dbReference type="Pfam" id="PF18962"/>
    </source>
</evidence>
<dbReference type="InterPro" id="IPR001547">
    <property type="entry name" value="Glyco_hydro_5"/>
</dbReference>
<dbReference type="InterPro" id="IPR029058">
    <property type="entry name" value="AB_hydrolase_fold"/>
</dbReference>
<dbReference type="PANTHER" id="PTHR38050:SF2">
    <property type="entry name" value="FERULOYL ESTERASE C-RELATED"/>
    <property type="match status" value="1"/>
</dbReference>
<dbReference type="Gene3D" id="3.40.50.1820">
    <property type="entry name" value="alpha/beta hydrolase"/>
    <property type="match status" value="1"/>
</dbReference>
<evidence type="ECO:0000256" key="7">
    <source>
        <dbReference type="ARBA" id="ARBA00023295"/>
    </source>
</evidence>
<dbReference type="InterPro" id="IPR043595">
    <property type="entry name" value="FaeB/C/D"/>
</dbReference>
<dbReference type="Pfam" id="PF00150">
    <property type="entry name" value="Cellulase"/>
    <property type="match status" value="1"/>
</dbReference>
<dbReference type="PANTHER" id="PTHR38050">
    <property type="match status" value="1"/>
</dbReference>
<evidence type="ECO:0000259" key="9">
    <source>
        <dbReference type="Pfam" id="PF00150"/>
    </source>
</evidence>
<sequence length="796" mass="88037">MIKSYIYEAVTTVTLCLLMLSAKAYDGSVTIISGGKNRSFIFHSPGTTVGQNLPVLFVFHGDNGSGQGIRDYTGFNAVSDANNFIAVYPNADDVGGWHRAIDQLKDVQFTSEMIDYFCSTYHIDASKVYATGHSAGGFMTYNLAVNLPGKVAAFAPVAANMYANNGNYSYFSSTAFKPVAICHIHGDADPTVAYPDPDHTPGAWNEWPLTHFSHYSCGKDTYEESVPITDNVSKLLFCKPNPGVTREISMIRIAGGGHGWPPVSQINLAQTIWDFVKTYSIAGAPSCNTTPSFVAGTIHTDGKNILGPCNEIFIPRGVNYSLADDWEFPENMDGGINGYNAELSAEIIKAKPNTVRIQWYANRQSGWKPYSISDLDKVVTRFRNAGIVSIIELHDVTCSDNFVTFNSVILPWWKQPAVVNLLIKHKSWVMVNLANEFGTVKWASNQTAAYTSWVNHYKNAISEVRNAGIQVPLIIDAPDCGQSLDIALQSGESLRLHDPLRNIIMSTHAYWYLDNAAVMEAKVQSIAAASFPVILGEVANVQDATGQCSSGIPAYKDLLQSCQNHNVGWLAWTWTDDWCNNRRITVTGNAAALTEYGNTIINDPGFGLKFHAATLNNACTQNPLPVTLAEFKATQTDEKTVYLQWKTAREKDFEKFILERSNNGKLFNPIASIDGKGEAGRYEYPDEVITGRQYHYRLIMVDRDESKAFSKIIMVDTKMSDAVVVYPSPASDQLQINARKDLFPCEISIFNKSGKRVLNQIIKDSDQQIYVNSLAEGFYIVRMNDRVIGKVIVGKK</sequence>
<dbReference type="InterPro" id="IPR026444">
    <property type="entry name" value="Secre_tail"/>
</dbReference>
<keyword evidence="2" id="KW-0964">Secreted</keyword>
<comment type="caution">
    <text evidence="11">The sequence shown here is derived from an EMBL/GenBank/DDBJ whole genome shotgun (WGS) entry which is preliminary data.</text>
</comment>
<dbReference type="NCBIfam" id="TIGR04183">
    <property type="entry name" value="Por_Secre_tail"/>
    <property type="match status" value="1"/>
</dbReference>
<dbReference type="EMBL" id="SMFL01000012">
    <property type="protein sequence ID" value="TDE11352.1"/>
    <property type="molecule type" value="Genomic_DNA"/>
</dbReference>
<dbReference type="GO" id="GO:0004553">
    <property type="term" value="F:hydrolase activity, hydrolyzing O-glycosyl compounds"/>
    <property type="evidence" value="ECO:0007669"/>
    <property type="project" value="InterPro"/>
</dbReference>
<evidence type="ECO:0000256" key="4">
    <source>
        <dbReference type="ARBA" id="ARBA00022729"/>
    </source>
</evidence>
<dbReference type="RefSeq" id="WP_131961199.1">
    <property type="nucleotide sequence ID" value="NZ_SMFL01000012.1"/>
</dbReference>
<comment type="subcellular location">
    <subcellularLocation>
        <location evidence="1">Secreted</location>
    </subcellularLocation>
</comment>
<evidence type="ECO:0000256" key="2">
    <source>
        <dbReference type="ARBA" id="ARBA00022525"/>
    </source>
</evidence>
<evidence type="ECO:0000313" key="12">
    <source>
        <dbReference type="Proteomes" id="UP000294850"/>
    </source>
</evidence>
<feature type="domain" description="Secretion system C-terminal sorting" evidence="10">
    <location>
        <begin position="725"/>
        <end position="787"/>
    </location>
</feature>
<dbReference type="Proteomes" id="UP000294850">
    <property type="component" value="Unassembled WGS sequence"/>
</dbReference>
<reference evidence="11 12" key="1">
    <citation type="submission" date="2019-03" db="EMBL/GenBank/DDBJ databases">
        <title>Dyadobacter AR-3-6 sp. nov., isolated from arctic soil.</title>
        <authorList>
            <person name="Chaudhary D.K."/>
        </authorList>
    </citation>
    <scope>NUCLEOTIDE SEQUENCE [LARGE SCALE GENOMIC DNA]</scope>
    <source>
        <strain evidence="11 12">AR-3-6</strain>
    </source>
</reference>
<proteinExistence type="predicted"/>
<keyword evidence="8" id="KW-0624">Polysaccharide degradation</keyword>
<keyword evidence="3" id="KW-0858">Xylan degradation</keyword>
<name>A0A4R5DC95_9BACT</name>
<protein>
    <submittedName>
        <fullName evidence="11">T9SS type A sorting domain-containing protein</fullName>
    </submittedName>
</protein>
<dbReference type="GO" id="GO:0030600">
    <property type="term" value="F:feruloyl esterase activity"/>
    <property type="evidence" value="ECO:0007669"/>
    <property type="project" value="InterPro"/>
</dbReference>
<evidence type="ECO:0000256" key="3">
    <source>
        <dbReference type="ARBA" id="ARBA00022651"/>
    </source>
</evidence>
<organism evidence="11 12">
    <name type="scientific">Dyadobacter psychrotolerans</name>
    <dbReference type="NCBI Taxonomy" id="2541721"/>
    <lineage>
        <taxon>Bacteria</taxon>
        <taxon>Pseudomonadati</taxon>
        <taxon>Bacteroidota</taxon>
        <taxon>Cytophagia</taxon>
        <taxon>Cytophagales</taxon>
        <taxon>Spirosomataceae</taxon>
        <taxon>Dyadobacter</taxon>
    </lineage>
</organism>
<dbReference type="Gene3D" id="2.60.40.10">
    <property type="entry name" value="Immunoglobulins"/>
    <property type="match status" value="1"/>
</dbReference>
<dbReference type="SUPFAM" id="SSF51445">
    <property type="entry name" value="(Trans)glycosidases"/>
    <property type="match status" value="1"/>
</dbReference>
<keyword evidence="5" id="KW-0378">Hydrolase</keyword>
<accession>A0A4R5DC95</accession>
<evidence type="ECO:0000256" key="8">
    <source>
        <dbReference type="ARBA" id="ARBA00023326"/>
    </source>
</evidence>
<dbReference type="InterPro" id="IPR017853">
    <property type="entry name" value="GH"/>
</dbReference>
<dbReference type="Gene3D" id="3.20.20.80">
    <property type="entry name" value="Glycosidases"/>
    <property type="match status" value="1"/>
</dbReference>
<dbReference type="GO" id="GO:0045493">
    <property type="term" value="P:xylan catabolic process"/>
    <property type="evidence" value="ECO:0007669"/>
    <property type="project" value="UniProtKB-KW"/>
</dbReference>
<evidence type="ECO:0000313" key="11">
    <source>
        <dbReference type="EMBL" id="TDE11352.1"/>
    </source>
</evidence>
<dbReference type="Pfam" id="PF18962">
    <property type="entry name" value="Por_Secre_tail"/>
    <property type="match status" value="1"/>
</dbReference>
<evidence type="ECO:0000256" key="5">
    <source>
        <dbReference type="ARBA" id="ARBA00022801"/>
    </source>
</evidence>
<dbReference type="GO" id="GO:0005576">
    <property type="term" value="C:extracellular region"/>
    <property type="evidence" value="ECO:0007669"/>
    <property type="project" value="UniProtKB-SubCell"/>
</dbReference>
<dbReference type="SUPFAM" id="SSF53474">
    <property type="entry name" value="alpha/beta-Hydrolases"/>
    <property type="match status" value="1"/>
</dbReference>
<gene>
    <name evidence="11" type="ORF">E0F88_25925</name>
</gene>
<dbReference type="InterPro" id="IPR013783">
    <property type="entry name" value="Ig-like_fold"/>
</dbReference>
<keyword evidence="7" id="KW-0326">Glycosidase</keyword>
<keyword evidence="4" id="KW-0732">Signal</keyword>
<dbReference type="OrthoDB" id="9800925at2"/>
<dbReference type="AlphaFoldDB" id="A0A4R5DC95"/>
<feature type="domain" description="Glycoside hydrolase family 5" evidence="9">
    <location>
        <begin position="341"/>
        <end position="576"/>
    </location>
</feature>
<evidence type="ECO:0000256" key="1">
    <source>
        <dbReference type="ARBA" id="ARBA00004613"/>
    </source>
</evidence>
<keyword evidence="12" id="KW-1185">Reference proteome</keyword>
<evidence type="ECO:0000256" key="6">
    <source>
        <dbReference type="ARBA" id="ARBA00023277"/>
    </source>
</evidence>
<keyword evidence="6" id="KW-0119">Carbohydrate metabolism</keyword>